<evidence type="ECO:0000256" key="2">
    <source>
        <dbReference type="ARBA" id="ARBA00023125"/>
    </source>
</evidence>
<dbReference type="PRINTS" id="PR00038">
    <property type="entry name" value="HTHLUXR"/>
</dbReference>
<keyword evidence="1" id="KW-0805">Transcription regulation</keyword>
<dbReference type="GO" id="GO:0003677">
    <property type="term" value="F:DNA binding"/>
    <property type="evidence" value="ECO:0007669"/>
    <property type="project" value="UniProtKB-KW"/>
</dbReference>
<evidence type="ECO:0000256" key="3">
    <source>
        <dbReference type="ARBA" id="ARBA00023163"/>
    </source>
</evidence>
<reference evidence="5 6" key="1">
    <citation type="submission" date="2017-02" db="EMBL/GenBank/DDBJ databases">
        <authorList>
            <person name="Peterson S.W."/>
        </authorList>
    </citation>
    <scope>NUCLEOTIDE SEQUENCE [LARGE SCALE GENOMIC DNA]</scope>
    <source>
        <strain evidence="5 6">B Ar 00.02</strain>
    </source>
</reference>
<dbReference type="PANTHER" id="PTHR44688">
    <property type="entry name" value="DNA-BINDING TRANSCRIPTIONAL ACTIVATOR DEVR_DOSR"/>
    <property type="match status" value="1"/>
</dbReference>
<dbReference type="PANTHER" id="PTHR44688:SF16">
    <property type="entry name" value="DNA-BINDING TRANSCRIPTIONAL ACTIVATOR DEVR_DOSR"/>
    <property type="match status" value="1"/>
</dbReference>
<dbReference type="Gene3D" id="1.10.10.10">
    <property type="entry name" value="Winged helix-like DNA-binding domain superfamily/Winged helix DNA-binding domain"/>
    <property type="match status" value="1"/>
</dbReference>
<dbReference type="Proteomes" id="UP000195913">
    <property type="component" value="Unassembled WGS sequence"/>
</dbReference>
<dbReference type="PROSITE" id="PS00622">
    <property type="entry name" value="HTH_LUXR_1"/>
    <property type="match status" value="1"/>
</dbReference>
<dbReference type="Pfam" id="PF00196">
    <property type="entry name" value="GerE"/>
    <property type="match status" value="1"/>
</dbReference>
<name>A0A1R4GTW9_9MICC</name>
<evidence type="ECO:0000256" key="1">
    <source>
        <dbReference type="ARBA" id="ARBA00023015"/>
    </source>
</evidence>
<dbReference type="CDD" id="cd06170">
    <property type="entry name" value="LuxR_C_like"/>
    <property type="match status" value="1"/>
</dbReference>
<protein>
    <submittedName>
        <fullName evidence="5">ATPase / Transcriptional regulator, LuxR family</fullName>
    </submittedName>
</protein>
<dbReference type="SMART" id="SM00421">
    <property type="entry name" value="HTH_LUXR"/>
    <property type="match status" value="1"/>
</dbReference>
<gene>
    <name evidence="5" type="ORF">FM101_13655</name>
</gene>
<keyword evidence="2" id="KW-0238">DNA-binding</keyword>
<keyword evidence="6" id="KW-1185">Reference proteome</keyword>
<accession>A0A1R4GTW9</accession>
<dbReference type="InterPro" id="IPR016032">
    <property type="entry name" value="Sig_transdc_resp-reg_C-effctor"/>
</dbReference>
<dbReference type="AlphaFoldDB" id="A0A1R4GTW9"/>
<sequence>MEDPVQVLREISTIVGNARTEKTPPTVLVEDAQFLDPESSFVLSMLVENSAIKLIAIGAGRIDGESTLFSLTDSGLLSTIVVQPLEVEGIRRLAQALTGGRLTEGTLQVIRSMTGGNASLVRAFVQSCLSQGVLVRDEGSAAGELWVLARLSPETDDALVEVVRDIHSFLPERQQRILELLALGGPQSRALLVACEGSDYRHLLESGVLTVQRDGMIRFGAEIHGLVLRHLVAPGRSAKLHAVWDTHRRELQPDLNPEQVLWSLEVRAEVPSAEVLEAVETANDELDYPLAWKLCSISGVGTASDRGALAECRTLLGLGRFYSARAKLGQLTRSTADTLIGQRALTMLRLALIRQGGDDTETVHLPEQWRAGTRELENRAEFTLIQEEYARTTEVVELWRAAQEARSGESLRAQAERILDQPRLSSENRTVALLVLSDLYSVEGKTDTALGFARQAMAELDQNAALNGNYQLHVLLRIGWNLVFSGRYAEAEEFVSQRAGSTVRTLLHRRGTLSLIRGIAQLLKGQTEQARITLAEVKAEFRLREPSRVVLAEMFQELARDRRLTGAQFGAEQRQPPGPSGAMGQDPAEADVSRRMLYRAVAAGLGGPGHETLEDFPLIAREVLFLAEERLQADPEPEADLNAQLAGLVLEMEGTRAQLLGRLAAAHGGSGSAEDLRDLACDATQAQEYHVAVEAMAKSANLYVEVGDNRNCGMVLRELTQLLRSHQVTAGPYAVRALAMAELTTREEEIVELARGGRNNAEIARILTVSQRTVEGHLYRVFAKLGINDRSELTGLPLLAGTSRD</sequence>
<dbReference type="PROSITE" id="PS50043">
    <property type="entry name" value="HTH_LUXR_2"/>
    <property type="match status" value="1"/>
</dbReference>
<feature type="domain" description="HTH luxR-type" evidence="4">
    <location>
        <begin position="736"/>
        <end position="801"/>
    </location>
</feature>
<proteinExistence type="predicted"/>
<evidence type="ECO:0000259" key="4">
    <source>
        <dbReference type="PROSITE" id="PS50043"/>
    </source>
</evidence>
<dbReference type="GO" id="GO:0006355">
    <property type="term" value="P:regulation of DNA-templated transcription"/>
    <property type="evidence" value="ECO:0007669"/>
    <property type="project" value="InterPro"/>
</dbReference>
<dbReference type="InterPro" id="IPR036388">
    <property type="entry name" value="WH-like_DNA-bd_sf"/>
</dbReference>
<dbReference type="SUPFAM" id="SSF46894">
    <property type="entry name" value="C-terminal effector domain of the bipartite response regulators"/>
    <property type="match status" value="1"/>
</dbReference>
<dbReference type="EMBL" id="FUHW01000044">
    <property type="protein sequence ID" value="SJM71657.1"/>
    <property type="molecule type" value="Genomic_DNA"/>
</dbReference>
<evidence type="ECO:0000313" key="6">
    <source>
        <dbReference type="Proteomes" id="UP000195913"/>
    </source>
</evidence>
<dbReference type="InterPro" id="IPR000792">
    <property type="entry name" value="Tscrpt_reg_LuxR_C"/>
</dbReference>
<evidence type="ECO:0000313" key="5">
    <source>
        <dbReference type="EMBL" id="SJM71657.1"/>
    </source>
</evidence>
<keyword evidence="3" id="KW-0804">Transcription</keyword>
<organism evidence="5 6">
    <name type="scientific">Arthrobacter rhombi</name>
    <dbReference type="NCBI Taxonomy" id="71253"/>
    <lineage>
        <taxon>Bacteria</taxon>
        <taxon>Bacillati</taxon>
        <taxon>Actinomycetota</taxon>
        <taxon>Actinomycetes</taxon>
        <taxon>Micrococcales</taxon>
        <taxon>Micrococcaceae</taxon>
        <taxon>Arthrobacter</taxon>
    </lineage>
</organism>